<dbReference type="EMBL" id="BARW01010629">
    <property type="protein sequence ID" value="GAI78619.1"/>
    <property type="molecule type" value="Genomic_DNA"/>
</dbReference>
<accession>X1TF17</accession>
<proteinExistence type="predicted"/>
<comment type="caution">
    <text evidence="1">The sequence shown here is derived from an EMBL/GenBank/DDBJ whole genome shotgun (WGS) entry which is preliminary data.</text>
</comment>
<name>X1TF17_9ZZZZ</name>
<evidence type="ECO:0000313" key="1">
    <source>
        <dbReference type="EMBL" id="GAI78619.1"/>
    </source>
</evidence>
<sequence>MGYHWTRSSYGFASRVSLEQEIGKLRLDEEQRVGEVNDLPVTRPRFIVE</sequence>
<organism evidence="1">
    <name type="scientific">marine sediment metagenome</name>
    <dbReference type="NCBI Taxonomy" id="412755"/>
    <lineage>
        <taxon>unclassified sequences</taxon>
        <taxon>metagenomes</taxon>
        <taxon>ecological metagenomes</taxon>
    </lineage>
</organism>
<gene>
    <name evidence="1" type="ORF">S12H4_20847</name>
</gene>
<reference evidence="1" key="1">
    <citation type="journal article" date="2014" name="Front. Microbiol.">
        <title>High frequency of phylogenetically diverse reductive dehalogenase-homologous genes in deep subseafloor sedimentary metagenomes.</title>
        <authorList>
            <person name="Kawai M."/>
            <person name="Futagami T."/>
            <person name="Toyoda A."/>
            <person name="Takaki Y."/>
            <person name="Nishi S."/>
            <person name="Hori S."/>
            <person name="Arai W."/>
            <person name="Tsubouchi T."/>
            <person name="Morono Y."/>
            <person name="Uchiyama I."/>
            <person name="Ito T."/>
            <person name="Fujiyama A."/>
            <person name="Inagaki F."/>
            <person name="Takami H."/>
        </authorList>
    </citation>
    <scope>NUCLEOTIDE SEQUENCE</scope>
    <source>
        <strain evidence="1">Expedition CK06-06</strain>
    </source>
</reference>
<protein>
    <submittedName>
        <fullName evidence="1">Uncharacterized protein</fullName>
    </submittedName>
</protein>
<dbReference type="AlphaFoldDB" id="X1TF17"/>